<comment type="caution">
    <text evidence="2">The sequence shown here is derived from an EMBL/GenBank/DDBJ whole genome shotgun (WGS) entry which is preliminary data.</text>
</comment>
<evidence type="ECO:0000259" key="1">
    <source>
        <dbReference type="Pfam" id="PF00646"/>
    </source>
</evidence>
<dbReference type="AlphaFoldDB" id="A0AA39IDE9"/>
<dbReference type="InterPro" id="IPR001810">
    <property type="entry name" value="F-box_dom"/>
</dbReference>
<dbReference type="SUPFAM" id="SSF81383">
    <property type="entry name" value="F-box domain"/>
    <property type="match status" value="1"/>
</dbReference>
<dbReference type="Proteomes" id="UP001175226">
    <property type="component" value="Unassembled WGS sequence"/>
</dbReference>
<dbReference type="Pfam" id="PF00646">
    <property type="entry name" value="F-box"/>
    <property type="match status" value="1"/>
</dbReference>
<dbReference type="InterPro" id="IPR036047">
    <property type="entry name" value="F-box-like_dom_sf"/>
</dbReference>
<accession>A0AA39IDE9</accession>
<name>A0AA39IDE9_9AGAR</name>
<reference evidence="2" key="1">
    <citation type="submission" date="2023-06" db="EMBL/GenBank/DDBJ databases">
        <authorList>
            <consortium name="Lawrence Berkeley National Laboratory"/>
            <person name="Ahrendt S."/>
            <person name="Sahu N."/>
            <person name="Indic B."/>
            <person name="Wong-Bajracharya J."/>
            <person name="Merenyi Z."/>
            <person name="Ke H.-M."/>
            <person name="Monk M."/>
            <person name="Kocsube S."/>
            <person name="Drula E."/>
            <person name="Lipzen A."/>
            <person name="Balint B."/>
            <person name="Henrissat B."/>
            <person name="Andreopoulos B."/>
            <person name="Martin F.M."/>
            <person name="Harder C.B."/>
            <person name="Rigling D."/>
            <person name="Ford K.L."/>
            <person name="Foster G.D."/>
            <person name="Pangilinan J."/>
            <person name="Papanicolaou A."/>
            <person name="Barry K."/>
            <person name="LaButti K."/>
            <person name="Viragh M."/>
            <person name="Koriabine M."/>
            <person name="Yan M."/>
            <person name="Riley R."/>
            <person name="Champramary S."/>
            <person name="Plett K.L."/>
            <person name="Tsai I.J."/>
            <person name="Slot J."/>
            <person name="Sipos G."/>
            <person name="Plett J."/>
            <person name="Nagy L.G."/>
            <person name="Grigoriev I.V."/>
        </authorList>
    </citation>
    <scope>NUCLEOTIDE SEQUENCE</scope>
    <source>
        <strain evidence="2">FPL87.14</strain>
    </source>
</reference>
<organism evidence="2 3">
    <name type="scientific">Armillaria borealis</name>
    <dbReference type="NCBI Taxonomy" id="47425"/>
    <lineage>
        <taxon>Eukaryota</taxon>
        <taxon>Fungi</taxon>
        <taxon>Dikarya</taxon>
        <taxon>Basidiomycota</taxon>
        <taxon>Agaricomycotina</taxon>
        <taxon>Agaricomycetes</taxon>
        <taxon>Agaricomycetidae</taxon>
        <taxon>Agaricales</taxon>
        <taxon>Marasmiineae</taxon>
        <taxon>Physalacriaceae</taxon>
        <taxon>Armillaria</taxon>
    </lineage>
</organism>
<keyword evidence="3" id="KW-1185">Reference proteome</keyword>
<sequence length="212" mass="23539">MYFRLSGCLEKETMNNATKRCKIVSDAKENVPPTGSQRKNGRQVKKRLKGALAVFVDMPLDIILCIFELPDPLDLLHLARLSKAFRHVLMPKPPISASAISKKTVTSSQGMHGHAYALHACHHMNLIPTPPSKRVSKGVPEESCLSISKWSSWLSCMQIDKEIETKKLNEDRLQGCRIRQKLVYLGYGAGLIAMPSIDVLAEHNPANKSGLL</sequence>
<protein>
    <recommendedName>
        <fullName evidence="1">F-box domain-containing protein</fullName>
    </recommendedName>
</protein>
<evidence type="ECO:0000313" key="2">
    <source>
        <dbReference type="EMBL" id="KAK0421511.1"/>
    </source>
</evidence>
<evidence type="ECO:0000313" key="3">
    <source>
        <dbReference type="Proteomes" id="UP001175226"/>
    </source>
</evidence>
<proteinExistence type="predicted"/>
<gene>
    <name evidence="2" type="ORF">EV421DRAFT_1747991</name>
</gene>
<feature type="domain" description="F-box" evidence="1">
    <location>
        <begin position="57"/>
        <end position="88"/>
    </location>
</feature>
<dbReference type="EMBL" id="JAUEPT010000593">
    <property type="protein sequence ID" value="KAK0421511.1"/>
    <property type="molecule type" value="Genomic_DNA"/>
</dbReference>